<dbReference type="EMBL" id="FNED01000049">
    <property type="protein sequence ID" value="SDK33149.1"/>
    <property type="molecule type" value="Genomic_DNA"/>
</dbReference>
<proteinExistence type="predicted"/>
<evidence type="ECO:0000313" key="2">
    <source>
        <dbReference type="Proteomes" id="UP000182836"/>
    </source>
</evidence>
<sequence length="40" mass="4720">MFQEKGIDPDDWNEMRPRKKALLIASMEIESEKRKKEANG</sequence>
<name>A0A1G9B0P9_ANEMI</name>
<dbReference type="AlphaFoldDB" id="A0A1G9B0P9"/>
<gene>
    <name evidence="1" type="ORF">SAMN04487909_14930</name>
</gene>
<protein>
    <submittedName>
        <fullName evidence="1">Uncharacterized protein</fullName>
    </submittedName>
</protein>
<evidence type="ECO:0000313" key="1">
    <source>
        <dbReference type="EMBL" id="SDK33149.1"/>
    </source>
</evidence>
<dbReference type="Proteomes" id="UP000182836">
    <property type="component" value="Unassembled WGS sequence"/>
</dbReference>
<dbReference type="GeneID" id="87589713"/>
<dbReference type="RefSeq" id="WP_255322295.1">
    <property type="nucleotide sequence ID" value="NZ_BJOA01000200.1"/>
</dbReference>
<organism evidence="1 2">
    <name type="scientific">Aneurinibacillus migulanus</name>
    <name type="common">Bacillus migulanus</name>
    <dbReference type="NCBI Taxonomy" id="47500"/>
    <lineage>
        <taxon>Bacteria</taxon>
        <taxon>Bacillati</taxon>
        <taxon>Bacillota</taxon>
        <taxon>Bacilli</taxon>
        <taxon>Bacillales</taxon>
        <taxon>Paenibacillaceae</taxon>
        <taxon>Aneurinibacillus group</taxon>
        <taxon>Aneurinibacillus</taxon>
    </lineage>
</organism>
<reference evidence="1 2" key="1">
    <citation type="submission" date="2016-10" db="EMBL/GenBank/DDBJ databases">
        <authorList>
            <person name="de Groot N.N."/>
        </authorList>
    </citation>
    <scope>NUCLEOTIDE SEQUENCE [LARGE SCALE GENOMIC DNA]</scope>
    <source>
        <strain evidence="1 2">DSM 2895</strain>
    </source>
</reference>
<accession>A0A1G9B0P9</accession>